<dbReference type="AlphaFoldDB" id="A0A8H2VMX8"/>
<evidence type="ECO:0000256" key="1">
    <source>
        <dbReference type="SAM" id="MobiDB-lite"/>
    </source>
</evidence>
<reference evidence="2" key="1">
    <citation type="submission" date="2020-10" db="EMBL/GenBank/DDBJ databases">
        <authorList>
            <person name="Kusch S."/>
        </authorList>
    </citation>
    <scope>NUCLEOTIDE SEQUENCE</scope>
    <source>
        <strain evidence="2">SwB9</strain>
    </source>
</reference>
<evidence type="ECO:0000313" key="3">
    <source>
        <dbReference type="Proteomes" id="UP000624404"/>
    </source>
</evidence>
<dbReference type="EMBL" id="CAJHIA010000003">
    <property type="protein sequence ID" value="CAD6441260.1"/>
    <property type="molecule type" value="Genomic_DNA"/>
</dbReference>
<sequence length="72" mass="8364">MTLPNILRSFFDFGPNKSRNSTFQAPGPQPPSPQSPIPVTTFRMNEPLNYNYECQLLYLHLLQALFPHLRLF</sequence>
<evidence type="ECO:0000313" key="2">
    <source>
        <dbReference type="EMBL" id="CAD6441260.1"/>
    </source>
</evidence>
<gene>
    <name evidence="2" type="ORF">SCLTRI_LOCUS1047</name>
</gene>
<protein>
    <submittedName>
        <fullName evidence="2">8b8cf0aa-085f-452e-9c5e-a8260289344c</fullName>
    </submittedName>
</protein>
<accession>A0A8H2VMX8</accession>
<organism evidence="2 3">
    <name type="scientific">Sclerotinia trifoliorum</name>
    <dbReference type="NCBI Taxonomy" id="28548"/>
    <lineage>
        <taxon>Eukaryota</taxon>
        <taxon>Fungi</taxon>
        <taxon>Dikarya</taxon>
        <taxon>Ascomycota</taxon>
        <taxon>Pezizomycotina</taxon>
        <taxon>Leotiomycetes</taxon>
        <taxon>Helotiales</taxon>
        <taxon>Sclerotiniaceae</taxon>
        <taxon>Sclerotinia</taxon>
    </lineage>
</organism>
<dbReference type="Proteomes" id="UP000624404">
    <property type="component" value="Unassembled WGS sequence"/>
</dbReference>
<name>A0A8H2VMX8_9HELO</name>
<comment type="caution">
    <text evidence="2">The sequence shown here is derived from an EMBL/GenBank/DDBJ whole genome shotgun (WGS) entry which is preliminary data.</text>
</comment>
<keyword evidence="3" id="KW-1185">Reference proteome</keyword>
<feature type="region of interest" description="Disordered" evidence="1">
    <location>
        <begin position="14"/>
        <end position="39"/>
    </location>
</feature>
<proteinExistence type="predicted"/>
<feature type="compositionally biased region" description="Pro residues" evidence="1">
    <location>
        <begin position="27"/>
        <end position="36"/>
    </location>
</feature>